<accession>A0A376CPP2</accession>
<dbReference type="EMBL" id="UFXQ01000001">
    <property type="protein sequence ID" value="STC70177.1"/>
    <property type="molecule type" value="Genomic_DNA"/>
</dbReference>
<keyword evidence="2" id="KW-0812">Transmembrane</keyword>
<evidence type="ECO:0000313" key="3">
    <source>
        <dbReference type="EMBL" id="STC70177.1"/>
    </source>
</evidence>
<name>A0A376CPP2_9CORY</name>
<dbReference type="AlphaFoldDB" id="A0A376CPP2"/>
<feature type="transmembrane region" description="Helical" evidence="2">
    <location>
        <begin position="82"/>
        <end position="102"/>
    </location>
</feature>
<evidence type="ECO:0000256" key="2">
    <source>
        <dbReference type="SAM" id="Phobius"/>
    </source>
</evidence>
<dbReference type="Proteomes" id="UP000254467">
    <property type="component" value="Unassembled WGS sequence"/>
</dbReference>
<keyword evidence="2" id="KW-1133">Transmembrane helix</keyword>
<gene>
    <name evidence="3" type="ORF">NCTC11862_01986</name>
</gene>
<sequence>MEYRLNHTGRTGPFSDQTALAWLSGGVLIIAALAWAMIVVTNTHVPDSVFDEPIYIIAFVLVLVAGIIAFTPTVRNHGGKALWIWVLGVGFNLGFATLTQALEVPLYFSVMGSVFIGFAAGPLAAMGVGAFTTVLGSLFAPAMVPLVLVFMIPGALMWFAMVEGWTATVPRLMTTGCALGLIAGTVLLINYFTVFDGLYHAGAQHLYNFISMVESNEVKVLVYHTVITQFLDKLLLLFFFNGVLQLTLPRTNIGKVCVEEPAASIARAMRESHHRANASTEPPSSTQTPAT</sequence>
<feature type="region of interest" description="Disordered" evidence="1">
    <location>
        <begin position="269"/>
        <end position="291"/>
    </location>
</feature>
<feature type="transmembrane region" description="Helical" evidence="2">
    <location>
        <begin position="20"/>
        <end position="41"/>
    </location>
</feature>
<keyword evidence="2" id="KW-0472">Membrane</keyword>
<keyword evidence="4" id="KW-1185">Reference proteome</keyword>
<organism evidence="3 4">
    <name type="scientific">Corynebacterium pilosum</name>
    <dbReference type="NCBI Taxonomy" id="35756"/>
    <lineage>
        <taxon>Bacteria</taxon>
        <taxon>Bacillati</taxon>
        <taxon>Actinomycetota</taxon>
        <taxon>Actinomycetes</taxon>
        <taxon>Mycobacteriales</taxon>
        <taxon>Corynebacteriaceae</taxon>
        <taxon>Corynebacterium</taxon>
    </lineage>
</organism>
<feature type="transmembrane region" description="Helical" evidence="2">
    <location>
        <begin position="53"/>
        <end position="70"/>
    </location>
</feature>
<evidence type="ECO:0000313" key="4">
    <source>
        <dbReference type="Proteomes" id="UP000254467"/>
    </source>
</evidence>
<dbReference type="RefSeq" id="WP_018580896.1">
    <property type="nucleotide sequence ID" value="NZ_LDYD01000008.1"/>
</dbReference>
<protein>
    <submittedName>
        <fullName evidence="3">Uncharacterized protein</fullName>
    </submittedName>
</protein>
<feature type="transmembrane region" description="Helical" evidence="2">
    <location>
        <begin position="138"/>
        <end position="160"/>
    </location>
</feature>
<feature type="transmembrane region" description="Helical" evidence="2">
    <location>
        <begin position="108"/>
        <end position="131"/>
    </location>
</feature>
<evidence type="ECO:0000256" key="1">
    <source>
        <dbReference type="SAM" id="MobiDB-lite"/>
    </source>
</evidence>
<feature type="transmembrane region" description="Helical" evidence="2">
    <location>
        <begin position="172"/>
        <end position="199"/>
    </location>
</feature>
<proteinExistence type="predicted"/>
<reference evidence="3 4" key="1">
    <citation type="submission" date="2018-06" db="EMBL/GenBank/DDBJ databases">
        <authorList>
            <consortium name="Pathogen Informatics"/>
            <person name="Doyle S."/>
        </authorList>
    </citation>
    <scope>NUCLEOTIDE SEQUENCE [LARGE SCALE GENOMIC DNA]</scope>
    <source>
        <strain evidence="3 4">NCTC11862</strain>
    </source>
</reference>
<feature type="compositionally biased region" description="Polar residues" evidence="1">
    <location>
        <begin position="277"/>
        <end position="291"/>
    </location>
</feature>
<dbReference type="STRING" id="35756.GCA_001044155_02206"/>